<organism evidence="1 2">
    <name type="scientific">Linum trigynum</name>
    <dbReference type="NCBI Taxonomy" id="586398"/>
    <lineage>
        <taxon>Eukaryota</taxon>
        <taxon>Viridiplantae</taxon>
        <taxon>Streptophyta</taxon>
        <taxon>Embryophyta</taxon>
        <taxon>Tracheophyta</taxon>
        <taxon>Spermatophyta</taxon>
        <taxon>Magnoliopsida</taxon>
        <taxon>eudicotyledons</taxon>
        <taxon>Gunneridae</taxon>
        <taxon>Pentapetalae</taxon>
        <taxon>rosids</taxon>
        <taxon>fabids</taxon>
        <taxon>Malpighiales</taxon>
        <taxon>Linaceae</taxon>
        <taxon>Linum</taxon>
    </lineage>
</organism>
<dbReference type="PANTHER" id="PTHR47165:SF4">
    <property type="entry name" value="OS03G0429900 PROTEIN"/>
    <property type="match status" value="1"/>
</dbReference>
<protein>
    <recommendedName>
        <fullName evidence="3">Replication factor A C-terminal domain-containing protein</fullName>
    </recommendedName>
</protein>
<evidence type="ECO:0000313" key="2">
    <source>
        <dbReference type="Proteomes" id="UP001497516"/>
    </source>
</evidence>
<evidence type="ECO:0000313" key="1">
    <source>
        <dbReference type="EMBL" id="CAL1411477.1"/>
    </source>
</evidence>
<gene>
    <name evidence="1" type="ORF">LTRI10_LOCUS50832</name>
</gene>
<reference evidence="1 2" key="1">
    <citation type="submission" date="2024-04" db="EMBL/GenBank/DDBJ databases">
        <authorList>
            <person name="Fracassetti M."/>
        </authorList>
    </citation>
    <scope>NUCLEOTIDE SEQUENCE [LARGE SCALE GENOMIC DNA]</scope>
</reference>
<dbReference type="AlphaFoldDB" id="A0AAV2GMG1"/>
<sequence length="436" mass="48462">MFAQKLVVDLNETEDPETALKIRLLHVWGYYDQKNPAILSAYCSLWTDSKGTLIQAIAPPNLAHRFGAILQLVCVYLVARFRLEQPQAMWRTCSYRFSLVLSQETIFEDVTMLSPGFCADSFEFVPFNSLQSLPRSTNQLIDVVGKVVSIAGLSCSVTSTGAVVRRKLVIQNERNIRLNITICGDVARSLDGEELAYLGRSGFVILGVCSLQITNDTTDAMFLASTPATRFVLEPSSELANVVRATSPGGTDTIRYYPSCFSTSFEEKIFRADSTKTVMDLIHLSNNSMVDATKYHCLAQVLSAESSRPWFYLGCAFCFKTAREIPGTNDFLCDEHGQLMPQETENCYKIHLAVRDTTGSACFVALGKTAGSLIGFTANELLVRHPQHHGHFPPEIVAMNGRWFSFDVQLPKPGYLPQTPLEFTVLSAVDHRQPQQ</sequence>
<proteinExistence type="predicted"/>
<dbReference type="SUPFAM" id="SSF50249">
    <property type="entry name" value="Nucleic acid-binding proteins"/>
    <property type="match status" value="2"/>
</dbReference>
<dbReference type="PANTHER" id="PTHR47165">
    <property type="entry name" value="OS03G0429900 PROTEIN"/>
    <property type="match status" value="1"/>
</dbReference>
<accession>A0AAV2GMG1</accession>
<dbReference type="Proteomes" id="UP001497516">
    <property type="component" value="Chromosome 9"/>
</dbReference>
<dbReference type="EMBL" id="OZ034822">
    <property type="protein sequence ID" value="CAL1411477.1"/>
    <property type="molecule type" value="Genomic_DNA"/>
</dbReference>
<name>A0AAV2GMG1_9ROSI</name>
<dbReference type="Gene3D" id="2.40.50.140">
    <property type="entry name" value="Nucleic acid-binding proteins"/>
    <property type="match status" value="2"/>
</dbReference>
<evidence type="ECO:0008006" key="3">
    <source>
        <dbReference type="Google" id="ProtNLM"/>
    </source>
</evidence>
<dbReference type="InterPro" id="IPR012340">
    <property type="entry name" value="NA-bd_OB-fold"/>
</dbReference>
<keyword evidence="2" id="KW-1185">Reference proteome</keyword>